<feature type="signal peptide" evidence="4">
    <location>
        <begin position="1"/>
        <end position="25"/>
    </location>
</feature>
<accession>A0A502GY22</accession>
<evidence type="ECO:0000313" key="7">
    <source>
        <dbReference type="EMBL" id="TPG65926.1"/>
    </source>
</evidence>
<feature type="chain" id="PRO_5021355806" evidence="4">
    <location>
        <begin position="26"/>
        <end position="682"/>
    </location>
</feature>
<evidence type="ECO:0000256" key="1">
    <source>
        <dbReference type="ARBA" id="ARBA00022670"/>
    </source>
</evidence>
<gene>
    <name evidence="7" type="ORF">EAH73_11095</name>
</gene>
<dbReference type="OrthoDB" id="355609at2"/>
<evidence type="ECO:0000259" key="6">
    <source>
        <dbReference type="Pfam" id="PF18962"/>
    </source>
</evidence>
<dbReference type="SUPFAM" id="SSF52743">
    <property type="entry name" value="Subtilisin-like"/>
    <property type="match status" value="1"/>
</dbReference>
<dbReference type="NCBIfam" id="TIGR04183">
    <property type="entry name" value="Por_Secre_tail"/>
    <property type="match status" value="1"/>
</dbReference>
<dbReference type="EMBL" id="RCYZ01000004">
    <property type="protein sequence ID" value="TPG65926.1"/>
    <property type="molecule type" value="Genomic_DNA"/>
</dbReference>
<dbReference type="InterPro" id="IPR034075">
    <property type="entry name" value="Glr3161-like_dom"/>
</dbReference>
<keyword evidence="1" id="KW-0645">Protease</keyword>
<dbReference type="RefSeq" id="WP_140466577.1">
    <property type="nucleotide sequence ID" value="NZ_RCYZ01000004.1"/>
</dbReference>
<evidence type="ECO:0000313" key="8">
    <source>
        <dbReference type="Proteomes" id="UP000317646"/>
    </source>
</evidence>
<dbReference type="PROSITE" id="PS00138">
    <property type="entry name" value="SUBTILASE_SER"/>
    <property type="match status" value="1"/>
</dbReference>
<comment type="caution">
    <text evidence="7">The sequence shown here is derived from an EMBL/GenBank/DDBJ whole genome shotgun (WGS) entry which is preliminary data.</text>
</comment>
<reference evidence="7 8" key="1">
    <citation type="journal article" date="2019" name="Environ. Microbiol.">
        <title>Species interactions and distinct microbial communities in high Arctic permafrost affected cryosols are associated with the CH4 and CO2 gas fluxes.</title>
        <authorList>
            <person name="Altshuler I."/>
            <person name="Hamel J."/>
            <person name="Turney S."/>
            <person name="Magnuson E."/>
            <person name="Levesque R."/>
            <person name="Greer C."/>
            <person name="Whyte L.G."/>
        </authorList>
    </citation>
    <scope>NUCLEOTIDE SEQUENCE [LARGE SCALE GENOMIC DNA]</scope>
    <source>
        <strain evidence="7 8">S9.2P</strain>
    </source>
</reference>
<feature type="domain" description="Secretion system C-terminal sorting" evidence="6">
    <location>
        <begin position="608"/>
        <end position="681"/>
    </location>
</feature>
<evidence type="ECO:0000259" key="5">
    <source>
        <dbReference type="Pfam" id="PF00082"/>
    </source>
</evidence>
<feature type="domain" description="Peptidase S8/S53" evidence="5">
    <location>
        <begin position="492"/>
        <end position="581"/>
    </location>
</feature>
<sequence length="682" mass="71396">MKKTYFSAAVALLATASLWGAPAGAQNLPTPKGKVSASLLELAKPAAAARGLAKTSASTGSPLQATNAVQVYNGYVVVQALANSPDAKQLLADLQAKGLRQGTAYGALVSGLFPVDKLATLESIPSLQLVRPVYKPSLNVGRTTSQGDRALRADAARSKYGLTGKGVKVGILSDSYDNLGGAAAGVASNDLPRGGVQVLEDLPSDGIDEGRGMAEIVHDVAPGAAIAFHTAFLGQADFAQGIEDLQAAGCQTIVDDVVYFDEPFFQNGIIAQAAQKVVAKGASYFSSAGNQAQQSYEATFRNSKTSVPGITGEAHSFAPGDVRQSITIAPGGSLSLALQWDDPAFSASGVRGAKSDMDLYLLYNGVPLFSSIDNNIGGDPFEFISVTNNGTAAVTVEAVIVKFDGPDPTRLKYINFGDRPTALEYDTQSSTLAGHANAPQVVAVGAAPYFNTPLFNANTPVPVVESFSSLGGTPLLFNDLGRRLGQPITSSKPEVTGPDGGNTTFFPPFPGQDFENDGFPNFFGTSAAAPHVAAVAALMLEVDDNLAPKAITKFLQQSAIDMDNPLTAGFDRGFDFKTGVGFVQADAAIRDLIKQKVIKKIKQLLVALYPNPSTGRVSFQVVADDQQAIVLTVLNQMGKEVFRSEGTSQLEATKDFSNLPKGLYITKVQTGTDVKTQSLLIQ</sequence>
<keyword evidence="3" id="KW-0720">Serine protease</keyword>
<dbReference type="GO" id="GO:0006508">
    <property type="term" value="P:proteolysis"/>
    <property type="evidence" value="ECO:0007669"/>
    <property type="project" value="UniProtKB-KW"/>
</dbReference>
<dbReference type="InterPro" id="IPR000209">
    <property type="entry name" value="Peptidase_S8/S53_dom"/>
</dbReference>
<evidence type="ECO:0000256" key="3">
    <source>
        <dbReference type="ARBA" id="ARBA00022825"/>
    </source>
</evidence>
<dbReference type="Pfam" id="PF00082">
    <property type="entry name" value="Peptidase_S8"/>
    <property type="match status" value="1"/>
</dbReference>
<dbReference type="InterPro" id="IPR023828">
    <property type="entry name" value="Peptidase_S8_Ser-AS"/>
</dbReference>
<keyword evidence="2" id="KW-0378">Hydrolase</keyword>
<dbReference type="InterPro" id="IPR026444">
    <property type="entry name" value="Secre_tail"/>
</dbReference>
<dbReference type="Pfam" id="PF18962">
    <property type="entry name" value="Por_Secre_tail"/>
    <property type="match status" value="1"/>
</dbReference>
<dbReference type="CDD" id="cd05562">
    <property type="entry name" value="Peptidases_S53_like"/>
    <property type="match status" value="1"/>
</dbReference>
<organism evidence="7 8">
    <name type="scientific">Hymenobacter nivis</name>
    <dbReference type="NCBI Taxonomy" id="1850093"/>
    <lineage>
        <taxon>Bacteria</taxon>
        <taxon>Pseudomonadati</taxon>
        <taxon>Bacteroidota</taxon>
        <taxon>Cytophagia</taxon>
        <taxon>Cytophagales</taxon>
        <taxon>Hymenobacteraceae</taxon>
        <taxon>Hymenobacter</taxon>
    </lineage>
</organism>
<dbReference type="InterPro" id="IPR036852">
    <property type="entry name" value="Peptidase_S8/S53_dom_sf"/>
</dbReference>
<proteinExistence type="predicted"/>
<dbReference type="Proteomes" id="UP000317646">
    <property type="component" value="Unassembled WGS sequence"/>
</dbReference>
<evidence type="ECO:0000256" key="2">
    <source>
        <dbReference type="ARBA" id="ARBA00022801"/>
    </source>
</evidence>
<evidence type="ECO:0000256" key="4">
    <source>
        <dbReference type="SAM" id="SignalP"/>
    </source>
</evidence>
<dbReference type="Gene3D" id="3.40.50.200">
    <property type="entry name" value="Peptidase S8/S53 domain"/>
    <property type="match status" value="2"/>
</dbReference>
<name>A0A502GY22_9BACT</name>
<dbReference type="AlphaFoldDB" id="A0A502GY22"/>
<keyword evidence="4" id="KW-0732">Signal</keyword>
<dbReference type="GO" id="GO:0004252">
    <property type="term" value="F:serine-type endopeptidase activity"/>
    <property type="evidence" value="ECO:0007669"/>
    <property type="project" value="InterPro"/>
</dbReference>
<keyword evidence="8" id="KW-1185">Reference proteome</keyword>
<protein>
    <submittedName>
        <fullName evidence="7">T9SS C-terminal target domain-containing protein</fullName>
    </submittedName>
</protein>